<dbReference type="STRING" id="391037.Sare_0584"/>
<dbReference type="eggNOG" id="ENOG5032605">
    <property type="taxonomic scope" value="Bacteria"/>
</dbReference>
<dbReference type="AlphaFoldDB" id="A8M142"/>
<reference evidence="1" key="1">
    <citation type="submission" date="2007-10" db="EMBL/GenBank/DDBJ databases">
        <title>Complete sequence of Salinispora arenicola CNS-205.</title>
        <authorList>
            <consortium name="US DOE Joint Genome Institute"/>
            <person name="Copeland A."/>
            <person name="Lucas S."/>
            <person name="Lapidus A."/>
            <person name="Barry K."/>
            <person name="Glavina del Rio T."/>
            <person name="Dalin E."/>
            <person name="Tice H."/>
            <person name="Pitluck S."/>
            <person name="Foster B."/>
            <person name="Schmutz J."/>
            <person name="Larimer F."/>
            <person name="Land M."/>
            <person name="Hauser L."/>
            <person name="Kyrpides N."/>
            <person name="Ivanova N."/>
            <person name="Jensen P.R."/>
            <person name="Moore B.S."/>
            <person name="Penn K."/>
            <person name="Jenkins C."/>
            <person name="Udwary D."/>
            <person name="Xiang L."/>
            <person name="Gontang E."/>
            <person name="Richardson P."/>
        </authorList>
    </citation>
    <scope>NUCLEOTIDE SEQUENCE [LARGE SCALE GENOMIC DNA]</scope>
    <source>
        <strain evidence="1">CNS-205</strain>
    </source>
</reference>
<dbReference type="KEGG" id="saq:Sare_0584"/>
<protein>
    <submittedName>
        <fullName evidence="1">Uncharacterized protein</fullName>
    </submittedName>
</protein>
<accession>A8M142</accession>
<dbReference type="PATRIC" id="fig|391037.6.peg.597"/>
<name>A8M142_SALAI</name>
<evidence type="ECO:0000313" key="1">
    <source>
        <dbReference type="EMBL" id="ABV96512.1"/>
    </source>
</evidence>
<dbReference type="HOGENOM" id="CLU_2002265_0_0_11"/>
<gene>
    <name evidence="1" type="ordered locus">Sare_0584</name>
</gene>
<sequence>MTVRAPNAIWQEDTAVLHVVLSGDDGRRPTRTVSLSLLCWVNLDSAGEVCGVDVHDLPPELTDAISNYTGDDIIGRTLVNDGWLWIPLSGNSTQRRHTGVADIDLVLDEEGLAALAVRFERKPH</sequence>
<proteinExistence type="predicted"/>
<dbReference type="EMBL" id="CP000850">
    <property type="protein sequence ID" value="ABV96512.1"/>
    <property type="molecule type" value="Genomic_DNA"/>
</dbReference>
<dbReference type="OrthoDB" id="3394740at2"/>
<organism evidence="1">
    <name type="scientific">Salinispora arenicola (strain CNS-205)</name>
    <dbReference type="NCBI Taxonomy" id="391037"/>
    <lineage>
        <taxon>Bacteria</taxon>
        <taxon>Bacillati</taxon>
        <taxon>Actinomycetota</taxon>
        <taxon>Actinomycetes</taxon>
        <taxon>Micromonosporales</taxon>
        <taxon>Micromonosporaceae</taxon>
        <taxon>Salinispora</taxon>
    </lineage>
</organism>